<dbReference type="Gene3D" id="2.60.40.10">
    <property type="entry name" value="Immunoglobulins"/>
    <property type="match status" value="1"/>
</dbReference>
<dbReference type="Gene3D" id="3.40.50.10390">
    <property type="entry name" value="Gingipain r, domain 1"/>
    <property type="match status" value="1"/>
</dbReference>
<evidence type="ECO:0000259" key="9">
    <source>
        <dbReference type="Pfam" id="PF03785"/>
    </source>
</evidence>
<evidence type="ECO:0000256" key="1">
    <source>
        <dbReference type="ARBA" id="ARBA00004613"/>
    </source>
</evidence>
<dbReference type="EMBL" id="QNBC01000077">
    <property type="protein sequence ID" value="RKX65681.1"/>
    <property type="molecule type" value="Genomic_DNA"/>
</dbReference>
<keyword evidence="6" id="KW-0106">Calcium</keyword>
<keyword evidence="4" id="KW-0732">Signal</keyword>
<dbReference type="Gene3D" id="2.60.40.3800">
    <property type="match status" value="1"/>
</dbReference>
<evidence type="ECO:0000256" key="4">
    <source>
        <dbReference type="ARBA" id="ARBA00022729"/>
    </source>
</evidence>
<dbReference type="Pfam" id="PF01364">
    <property type="entry name" value="Peptidase_C25"/>
    <property type="match status" value="1"/>
</dbReference>
<dbReference type="InterPro" id="IPR013783">
    <property type="entry name" value="Ig-like_fold"/>
</dbReference>
<dbReference type="InterPro" id="IPR029031">
    <property type="entry name" value="Gingipain_N_sf"/>
</dbReference>
<comment type="subcellular location">
    <subcellularLocation>
        <location evidence="1">Secreted</location>
    </subcellularLocation>
</comment>
<proteinExistence type="predicted"/>
<reference evidence="11 12" key="1">
    <citation type="submission" date="2018-06" db="EMBL/GenBank/DDBJ databases">
        <title>Extensive metabolic versatility and redundancy in microbially diverse, dynamic hydrothermal sediments.</title>
        <authorList>
            <person name="Dombrowski N."/>
            <person name="Teske A."/>
            <person name="Baker B.J."/>
        </authorList>
    </citation>
    <scope>NUCLEOTIDE SEQUENCE [LARGE SCALE GENOMIC DNA]</scope>
    <source>
        <strain evidence="11">B35_G9</strain>
    </source>
</reference>
<accession>A0A660S781</accession>
<dbReference type="InterPro" id="IPR038490">
    <property type="entry name" value="Gingipain_propep_sf"/>
</dbReference>
<dbReference type="GO" id="GO:0004197">
    <property type="term" value="F:cysteine-type endopeptidase activity"/>
    <property type="evidence" value="ECO:0007669"/>
    <property type="project" value="InterPro"/>
</dbReference>
<protein>
    <recommendedName>
        <fullName evidence="13">Gingipain domain-containing protein</fullName>
    </recommendedName>
</protein>
<sequence length="757" mass="83771">MKKLMLSLLLVLFSLYLFGETIIFPENRGKNGFNVNYSSKSGLEIEYSIERLNFSPVHIKGKTMTNVSIPGMILPNDAGAPNLPSEGRFIAIPQGANVSVKILSYSTETYKNIDLAPAPKIPFDADDAPLDYSFNEKIYGKNAFFPENIVKISNKKQIRGVEAVILGITPFRYNPITKELIVYKDIKVSLTFSGGNGHFGEDRLRSRWWDQILKANLINYNELPKIDYTKRKYRANEYDYVIIVPDDSSFVRWADSIKLFRQKQGIRTGIYTISDLGGNTVANIENFVDSIYNNWATPPSAVLLLSDYESSGKSYGITSQSLPHPYSGTYISDNIYADVVGNDSLPDITFSRITAQNESQLSIMIEKDLNYERNPPTDFNYYDNPVTACGFQTERWFQLASEIIHGFFEYGLGKNPIRINAIYSGSPSGGDQWSSATNTADVVSYFGESGLGYIPDTIPSSIQWNGTATDVVNAFNNGAFLIQHRDHGAEYGWGEPGFTQSNFSSLNNTLLPFVMSINCLTGRFDYSSEVFTEGLHRMQHGALGLVAATQVSYSFVNDAFIFGLYDGMWPQFDPGYPTKDNFVGYDNLRPAFAMESGKYYLAASNWPYNTDNKGITYNLFHMHGDAFMTLYSQVPESLTVSHAPTLMIGQTSFTVSADDSSLIALTVNGEIIGTAEGTGAPVSITIPAQSNPSDTLIVTVTKYNKFRYEKAVPIVSGSGPYVSYLSSIINDASGNNNGQINPGESINLGVYLKNFGA</sequence>
<name>A0A660S781_UNCT6</name>
<gene>
    <name evidence="11" type="ORF">DRP44_05800</name>
</gene>
<comment type="caution">
    <text evidence="11">The sequence shown here is derived from an EMBL/GenBank/DDBJ whole genome shotgun (WGS) entry which is preliminary data.</text>
</comment>
<feature type="domain" description="Peptidase C25 Ig-like" evidence="9">
    <location>
        <begin position="638"/>
        <end position="712"/>
    </location>
</feature>
<keyword evidence="5" id="KW-0378">Hydrolase</keyword>
<dbReference type="Pfam" id="PF03785">
    <property type="entry name" value="Peptidase_C25_C"/>
    <property type="match status" value="1"/>
</dbReference>
<keyword evidence="2" id="KW-0964">Secreted</keyword>
<dbReference type="SUPFAM" id="SSF52129">
    <property type="entry name" value="Caspase-like"/>
    <property type="match status" value="1"/>
</dbReference>
<evidence type="ECO:0000256" key="6">
    <source>
        <dbReference type="ARBA" id="ARBA00022837"/>
    </source>
</evidence>
<evidence type="ECO:0000256" key="2">
    <source>
        <dbReference type="ARBA" id="ARBA00022525"/>
    </source>
</evidence>
<dbReference type="InterPro" id="IPR005536">
    <property type="entry name" value="Peptidase_C25_Ig-like_domain"/>
</dbReference>
<dbReference type="InterPro" id="IPR001769">
    <property type="entry name" value="Gingipain"/>
</dbReference>
<feature type="non-terminal residue" evidence="11">
    <location>
        <position position="757"/>
    </location>
</feature>
<dbReference type="AlphaFoldDB" id="A0A660S781"/>
<evidence type="ECO:0000259" key="8">
    <source>
        <dbReference type="Pfam" id="PF01364"/>
    </source>
</evidence>
<evidence type="ECO:0000313" key="11">
    <source>
        <dbReference type="EMBL" id="RKX65681.1"/>
    </source>
</evidence>
<evidence type="ECO:0000259" key="10">
    <source>
        <dbReference type="Pfam" id="PF08126"/>
    </source>
</evidence>
<evidence type="ECO:0000256" key="5">
    <source>
        <dbReference type="ARBA" id="ARBA00022801"/>
    </source>
</evidence>
<keyword evidence="3" id="KW-0479">Metal-binding</keyword>
<dbReference type="InterPro" id="IPR029030">
    <property type="entry name" value="Caspase-like_dom_sf"/>
</dbReference>
<dbReference type="GO" id="GO:0046872">
    <property type="term" value="F:metal ion binding"/>
    <property type="evidence" value="ECO:0007669"/>
    <property type="project" value="UniProtKB-KW"/>
</dbReference>
<dbReference type="Pfam" id="PF08126">
    <property type="entry name" value="Propeptide_C25"/>
    <property type="match status" value="1"/>
</dbReference>
<dbReference type="GO" id="GO:0006508">
    <property type="term" value="P:proteolysis"/>
    <property type="evidence" value="ECO:0007669"/>
    <property type="project" value="InterPro"/>
</dbReference>
<dbReference type="Gene3D" id="3.40.50.1460">
    <property type="match status" value="1"/>
</dbReference>
<dbReference type="InterPro" id="IPR012600">
    <property type="entry name" value="Propeptide_C25"/>
</dbReference>
<evidence type="ECO:0000256" key="7">
    <source>
        <dbReference type="ARBA" id="ARBA00023145"/>
    </source>
</evidence>
<dbReference type="Proteomes" id="UP000282321">
    <property type="component" value="Unassembled WGS sequence"/>
</dbReference>
<evidence type="ECO:0008006" key="13">
    <source>
        <dbReference type="Google" id="ProtNLM"/>
    </source>
</evidence>
<keyword evidence="7" id="KW-0865">Zymogen</keyword>
<evidence type="ECO:0000256" key="3">
    <source>
        <dbReference type="ARBA" id="ARBA00022723"/>
    </source>
</evidence>
<evidence type="ECO:0000313" key="12">
    <source>
        <dbReference type="Proteomes" id="UP000282321"/>
    </source>
</evidence>
<organism evidence="11 12">
    <name type="scientific">candidate division TA06 bacterium</name>
    <dbReference type="NCBI Taxonomy" id="2250710"/>
    <lineage>
        <taxon>Bacteria</taxon>
        <taxon>Bacteria division TA06</taxon>
    </lineage>
</organism>
<feature type="domain" description="Gingipain propeptide" evidence="10">
    <location>
        <begin position="38"/>
        <end position="222"/>
    </location>
</feature>
<feature type="domain" description="Gingipain" evidence="8">
    <location>
        <begin position="240"/>
        <end position="630"/>
    </location>
</feature>
<dbReference type="GO" id="GO:0005576">
    <property type="term" value="C:extracellular region"/>
    <property type="evidence" value="ECO:0007669"/>
    <property type="project" value="UniProtKB-SubCell"/>
</dbReference>